<organism evidence="1 2">
    <name type="scientific">Cichorium intybus</name>
    <name type="common">Chicory</name>
    <dbReference type="NCBI Taxonomy" id="13427"/>
    <lineage>
        <taxon>Eukaryota</taxon>
        <taxon>Viridiplantae</taxon>
        <taxon>Streptophyta</taxon>
        <taxon>Embryophyta</taxon>
        <taxon>Tracheophyta</taxon>
        <taxon>Spermatophyta</taxon>
        <taxon>Magnoliopsida</taxon>
        <taxon>eudicotyledons</taxon>
        <taxon>Gunneridae</taxon>
        <taxon>Pentapetalae</taxon>
        <taxon>asterids</taxon>
        <taxon>campanulids</taxon>
        <taxon>Asterales</taxon>
        <taxon>Asteraceae</taxon>
        <taxon>Cichorioideae</taxon>
        <taxon>Cichorieae</taxon>
        <taxon>Cichoriinae</taxon>
        <taxon>Cichorium</taxon>
    </lineage>
</organism>
<evidence type="ECO:0000313" key="2">
    <source>
        <dbReference type="Proteomes" id="UP001055811"/>
    </source>
</evidence>
<reference evidence="2" key="1">
    <citation type="journal article" date="2022" name="Mol. Ecol. Resour.">
        <title>The genomes of chicory, endive, great burdock and yacon provide insights into Asteraceae palaeo-polyploidization history and plant inulin production.</title>
        <authorList>
            <person name="Fan W."/>
            <person name="Wang S."/>
            <person name="Wang H."/>
            <person name="Wang A."/>
            <person name="Jiang F."/>
            <person name="Liu H."/>
            <person name="Zhao H."/>
            <person name="Xu D."/>
            <person name="Zhang Y."/>
        </authorList>
    </citation>
    <scope>NUCLEOTIDE SEQUENCE [LARGE SCALE GENOMIC DNA]</scope>
    <source>
        <strain evidence="2">cv. Punajuju</strain>
    </source>
</reference>
<dbReference type="EMBL" id="CM042009">
    <property type="protein sequence ID" value="KAI3789282.1"/>
    <property type="molecule type" value="Genomic_DNA"/>
</dbReference>
<reference evidence="1 2" key="2">
    <citation type="journal article" date="2022" name="Mol. Ecol. Resour.">
        <title>The genomes of chicory, endive, great burdock and yacon provide insights into Asteraceae paleo-polyploidization history and plant inulin production.</title>
        <authorList>
            <person name="Fan W."/>
            <person name="Wang S."/>
            <person name="Wang H."/>
            <person name="Wang A."/>
            <person name="Jiang F."/>
            <person name="Liu H."/>
            <person name="Zhao H."/>
            <person name="Xu D."/>
            <person name="Zhang Y."/>
        </authorList>
    </citation>
    <scope>NUCLEOTIDE SEQUENCE [LARGE SCALE GENOMIC DNA]</scope>
    <source>
        <strain evidence="2">cv. Punajuju</strain>
        <tissue evidence="1">Leaves</tissue>
    </source>
</reference>
<keyword evidence="2" id="KW-1185">Reference proteome</keyword>
<proteinExistence type="predicted"/>
<accession>A0ACB9H2S8</accession>
<dbReference type="Proteomes" id="UP001055811">
    <property type="component" value="Linkage Group LG01"/>
</dbReference>
<name>A0ACB9H2S8_CICIN</name>
<comment type="caution">
    <text evidence="1">The sequence shown here is derived from an EMBL/GenBank/DDBJ whole genome shotgun (WGS) entry which is preliminary data.</text>
</comment>
<protein>
    <submittedName>
        <fullName evidence="1">Uncharacterized protein</fullName>
    </submittedName>
</protein>
<sequence length="74" mass="8602">MRPSRFPTGCRRFSKLFNFLKLFLLRRSNMGYTKGLFSAITRDGEPIVKKLEPKTNSVSRDGSSRFKLRFLEGL</sequence>
<evidence type="ECO:0000313" key="1">
    <source>
        <dbReference type="EMBL" id="KAI3789282.1"/>
    </source>
</evidence>
<gene>
    <name evidence="1" type="ORF">L2E82_02074</name>
</gene>